<dbReference type="Gene3D" id="1.10.1040.10">
    <property type="entry name" value="N-(1-d-carboxylethyl)-l-norvaline Dehydrogenase, domain 2"/>
    <property type="match status" value="1"/>
</dbReference>
<dbReference type="RefSeq" id="WP_090973423.1">
    <property type="nucleotide sequence ID" value="NZ_FOLL01000007.1"/>
</dbReference>
<dbReference type="Pfam" id="PF01232">
    <property type="entry name" value="Mannitol_dh"/>
    <property type="match status" value="1"/>
</dbReference>
<reference evidence="5 6" key="1">
    <citation type="submission" date="2016-10" db="EMBL/GenBank/DDBJ databases">
        <authorList>
            <person name="de Groot N.N."/>
        </authorList>
    </citation>
    <scope>NUCLEOTIDE SEQUENCE [LARGE SCALE GENOMIC DNA]</scope>
    <source>
        <strain evidence="5 6">DSM 22900</strain>
    </source>
</reference>
<dbReference type="NCBIfam" id="NF002969">
    <property type="entry name" value="PRK03643.1"/>
    <property type="match status" value="1"/>
</dbReference>
<name>A0A1I1HW97_9SPHI</name>
<dbReference type="Proteomes" id="UP000199577">
    <property type="component" value="Unassembled WGS sequence"/>
</dbReference>
<dbReference type="SUPFAM" id="SSF48179">
    <property type="entry name" value="6-phosphogluconate dehydrogenase C-terminal domain-like"/>
    <property type="match status" value="1"/>
</dbReference>
<sequence>MVEILNKGMLENGTPGKLPEKVLQFGTGVLLRGLPDYFIEQANRQGLFNGRIVVVKSTGQGTTDEFERQDGLYTLHIKGLQHGKAVQERMLVSAISRVLHAASQWEEIKKVAVSPEVSVVVSNTTEVGIVLDEKDDLGAAPPSSFPGKLTALLYHRFRHFNGDPEMGWVILPTELISDNGSQLKHIVLQLAQRHNLGDAFTAWLEEACDFCNTLVDRIVPGKLTPADAAAQEAQLGYRDELAIMAEPFRLWAVEADSERVRRRLSFAAADAGMVIAPDIRKFKELKLRLLNGTHTFSCALAILCGFTTVKEAMQDAVFARYVSQLMRREIVPAIVGGPISEGEALAFADSVIDRFSNPFLDHRWLSISMNFTSKMRMRNVALLQRYIDRRQQPPKRMALGFSAYLLFMKGTAAGGEEPYAIQDEHAGYFADAWNGGDHRQVVDTVLRNESLWGVDLSQWEAFAGLVKHGLGQLLEGNALELIKQQETSQTFSE</sequence>
<dbReference type="PANTHER" id="PTHR30524:SF0">
    <property type="entry name" value="ALTRONATE OXIDOREDUCTASE-RELATED"/>
    <property type="match status" value="1"/>
</dbReference>
<dbReference type="InterPro" id="IPR000669">
    <property type="entry name" value="Mannitol_DH"/>
</dbReference>
<dbReference type="Gene3D" id="3.40.50.720">
    <property type="entry name" value="NAD(P)-binding Rossmann-like Domain"/>
    <property type="match status" value="1"/>
</dbReference>
<protein>
    <submittedName>
        <fullName evidence="5">Tagaturonate reductase</fullName>
    </submittedName>
</protein>
<keyword evidence="2" id="KW-0520">NAD</keyword>
<dbReference type="PRINTS" id="PR00084">
    <property type="entry name" value="MTLDHDRGNASE"/>
</dbReference>
<dbReference type="InterPro" id="IPR036291">
    <property type="entry name" value="NAD(P)-bd_dom_sf"/>
</dbReference>
<dbReference type="Pfam" id="PF08125">
    <property type="entry name" value="Mannitol_dh_C"/>
    <property type="match status" value="1"/>
</dbReference>
<dbReference type="EMBL" id="FOLL01000007">
    <property type="protein sequence ID" value="SFC27852.1"/>
    <property type="molecule type" value="Genomic_DNA"/>
</dbReference>
<accession>A0A1I1HW97</accession>
<dbReference type="AlphaFoldDB" id="A0A1I1HW97"/>
<keyword evidence="6" id="KW-1185">Reference proteome</keyword>
<evidence type="ECO:0000256" key="1">
    <source>
        <dbReference type="ARBA" id="ARBA00023002"/>
    </source>
</evidence>
<evidence type="ECO:0000259" key="4">
    <source>
        <dbReference type="Pfam" id="PF08125"/>
    </source>
</evidence>
<evidence type="ECO:0000256" key="2">
    <source>
        <dbReference type="ARBA" id="ARBA00023027"/>
    </source>
</evidence>
<proteinExistence type="predicted"/>
<organism evidence="5 6">
    <name type="scientific">Parapedobacter composti</name>
    <dbReference type="NCBI Taxonomy" id="623281"/>
    <lineage>
        <taxon>Bacteria</taxon>
        <taxon>Pseudomonadati</taxon>
        <taxon>Bacteroidota</taxon>
        <taxon>Sphingobacteriia</taxon>
        <taxon>Sphingobacteriales</taxon>
        <taxon>Sphingobacteriaceae</taxon>
        <taxon>Parapedobacter</taxon>
    </lineage>
</organism>
<dbReference type="OrthoDB" id="9768714at2"/>
<dbReference type="PANTHER" id="PTHR30524">
    <property type="entry name" value="MANNITOL-1-PHOSPHATE 5-DEHYDROGENASE"/>
    <property type="match status" value="1"/>
</dbReference>
<dbReference type="InterPro" id="IPR013118">
    <property type="entry name" value="Mannitol_DH_C"/>
</dbReference>
<evidence type="ECO:0000313" key="6">
    <source>
        <dbReference type="Proteomes" id="UP000199577"/>
    </source>
</evidence>
<feature type="domain" description="Mannitol dehydrogenase C-terminal" evidence="4">
    <location>
        <begin position="278"/>
        <end position="472"/>
    </location>
</feature>
<dbReference type="STRING" id="623281.SAMN05421747_107136"/>
<dbReference type="InterPro" id="IPR008927">
    <property type="entry name" value="6-PGluconate_DH-like_C_sf"/>
</dbReference>
<feature type="domain" description="Mannitol dehydrogenase N-terminal" evidence="3">
    <location>
        <begin position="21"/>
        <end position="255"/>
    </location>
</feature>
<dbReference type="GO" id="GO:0019592">
    <property type="term" value="P:mannitol catabolic process"/>
    <property type="evidence" value="ECO:0007669"/>
    <property type="project" value="TreeGrafter"/>
</dbReference>
<evidence type="ECO:0000313" key="5">
    <source>
        <dbReference type="EMBL" id="SFC27852.1"/>
    </source>
</evidence>
<evidence type="ECO:0000259" key="3">
    <source>
        <dbReference type="Pfam" id="PF01232"/>
    </source>
</evidence>
<dbReference type="InterPro" id="IPR013328">
    <property type="entry name" value="6PGD_dom2"/>
</dbReference>
<gene>
    <name evidence="5" type="ORF">SAMN05421747_107136</name>
</gene>
<dbReference type="InterPro" id="IPR013131">
    <property type="entry name" value="Mannitol_DH_N"/>
</dbReference>
<keyword evidence="1" id="KW-0560">Oxidoreductase</keyword>
<dbReference type="GO" id="GO:0005829">
    <property type="term" value="C:cytosol"/>
    <property type="evidence" value="ECO:0007669"/>
    <property type="project" value="TreeGrafter"/>
</dbReference>
<dbReference type="GO" id="GO:0008926">
    <property type="term" value="F:mannitol-1-phosphate 5-dehydrogenase activity"/>
    <property type="evidence" value="ECO:0007669"/>
    <property type="project" value="TreeGrafter"/>
</dbReference>
<dbReference type="SUPFAM" id="SSF51735">
    <property type="entry name" value="NAD(P)-binding Rossmann-fold domains"/>
    <property type="match status" value="1"/>
</dbReference>